<keyword evidence="5" id="KW-0496">Mitochondrion</keyword>
<comment type="subcellular location">
    <subcellularLocation>
        <location evidence="1">Mitochondrion</location>
    </subcellularLocation>
</comment>
<keyword evidence="11" id="KW-1185">Reference proteome</keyword>
<dbReference type="InterPro" id="IPR020568">
    <property type="entry name" value="Ribosomal_Su5_D2-typ_SF"/>
</dbReference>
<dbReference type="SUPFAM" id="SSF54211">
    <property type="entry name" value="Ribosomal protein S5 domain 2-like"/>
    <property type="match status" value="1"/>
</dbReference>
<dbReference type="AlphaFoldDB" id="A0ABD0LL01"/>
<dbReference type="InterPro" id="IPR014721">
    <property type="entry name" value="Ribsml_uS5_D2-typ_fold_subgr"/>
</dbReference>
<evidence type="ECO:0000256" key="2">
    <source>
        <dbReference type="ARBA" id="ARBA00005251"/>
    </source>
</evidence>
<dbReference type="InterPro" id="IPR023035">
    <property type="entry name" value="Ribosomal_uS9_bac/plastid"/>
</dbReference>
<dbReference type="FunFam" id="3.30.230.10:FF:000035">
    <property type="entry name" value="28S ribosomal protein S9, mitochondrial"/>
    <property type="match status" value="1"/>
</dbReference>
<evidence type="ECO:0000256" key="4">
    <source>
        <dbReference type="ARBA" id="ARBA00022980"/>
    </source>
</evidence>
<evidence type="ECO:0000256" key="6">
    <source>
        <dbReference type="ARBA" id="ARBA00023274"/>
    </source>
</evidence>
<proteinExistence type="inferred from homology"/>
<evidence type="ECO:0000256" key="7">
    <source>
        <dbReference type="ARBA" id="ARBA00039318"/>
    </source>
</evidence>
<comment type="similarity">
    <text evidence="2 9">Belongs to the universal ribosomal protein uS9 family.</text>
</comment>
<evidence type="ECO:0000256" key="8">
    <source>
        <dbReference type="ARBA" id="ARBA00076042"/>
    </source>
</evidence>
<reference evidence="10 11" key="1">
    <citation type="journal article" date="2023" name="Sci. Data">
        <title>Genome assembly of the Korean intertidal mud-creeper Batillaria attramentaria.</title>
        <authorList>
            <person name="Patra A.K."/>
            <person name="Ho P.T."/>
            <person name="Jun S."/>
            <person name="Lee S.J."/>
            <person name="Kim Y."/>
            <person name="Won Y.J."/>
        </authorList>
    </citation>
    <scope>NUCLEOTIDE SEQUENCE [LARGE SCALE GENOMIC DNA]</scope>
    <source>
        <strain evidence="10">Wonlab-2016</strain>
    </source>
</reference>
<dbReference type="GO" id="GO:0070013">
    <property type="term" value="C:intracellular organelle lumen"/>
    <property type="evidence" value="ECO:0007669"/>
    <property type="project" value="UniProtKB-ARBA"/>
</dbReference>
<dbReference type="EMBL" id="JACVVK020000039">
    <property type="protein sequence ID" value="KAK7500165.1"/>
    <property type="molecule type" value="Genomic_DNA"/>
</dbReference>
<sequence length="397" mass="45500">MTAIHAYFFFQCYAQIHCSSIQQRNDAAPEDPKVNEKETAVPENLLENVRQTRAPSKAQKISRAMQAYMERAQAHDAMMEAQVAEYEIGRRHLANIMGKDPELFDQDDIDKAIEYLLPSGIFEKKARPVLKHPYEIFPKRKAAQFGLDGRPFHSMFYTGKPNFYSLLHEVVWKLESLKREEDKLIRKGTIHEEADKKLSLYGSDWITVQRLKDMMLEPIGDLDHKQFVVLMAHLADHPLSYREEEFIMKHRRKLMVQSFTQDVQRPMVDAEGAEFMTATGKRKSSQAEVTVRMKGSGKFTVNGQDVQYFKNLTHREQVMTPLQFLGRLGEVDVESTVTGGGGSGQSGAIRLALSRALASFVDADTREKMRLAGLLSVDFRRRERKKPGQKKARKKFT</sequence>
<organism evidence="10 11">
    <name type="scientific">Batillaria attramentaria</name>
    <dbReference type="NCBI Taxonomy" id="370345"/>
    <lineage>
        <taxon>Eukaryota</taxon>
        <taxon>Metazoa</taxon>
        <taxon>Spiralia</taxon>
        <taxon>Lophotrochozoa</taxon>
        <taxon>Mollusca</taxon>
        <taxon>Gastropoda</taxon>
        <taxon>Caenogastropoda</taxon>
        <taxon>Sorbeoconcha</taxon>
        <taxon>Cerithioidea</taxon>
        <taxon>Batillariidae</taxon>
        <taxon>Batillaria</taxon>
    </lineage>
</organism>
<evidence type="ECO:0000256" key="3">
    <source>
        <dbReference type="ARBA" id="ARBA00022946"/>
    </source>
</evidence>
<protein>
    <recommendedName>
        <fullName evidence="7">Small ribosomal subunit protein uS9m</fullName>
    </recommendedName>
    <alternativeName>
        <fullName evidence="8">28S ribosomal protein S9, mitochondrial</fullName>
    </alternativeName>
</protein>
<dbReference type="GO" id="GO:0005840">
    <property type="term" value="C:ribosome"/>
    <property type="evidence" value="ECO:0007669"/>
    <property type="project" value="UniProtKB-KW"/>
</dbReference>
<dbReference type="GO" id="GO:1990904">
    <property type="term" value="C:ribonucleoprotein complex"/>
    <property type="evidence" value="ECO:0007669"/>
    <property type="project" value="UniProtKB-KW"/>
</dbReference>
<evidence type="ECO:0000256" key="9">
    <source>
        <dbReference type="RuleBase" id="RU003815"/>
    </source>
</evidence>
<evidence type="ECO:0000256" key="5">
    <source>
        <dbReference type="ARBA" id="ARBA00023128"/>
    </source>
</evidence>
<dbReference type="GO" id="GO:0005743">
    <property type="term" value="C:mitochondrial inner membrane"/>
    <property type="evidence" value="ECO:0007669"/>
    <property type="project" value="UniProtKB-ARBA"/>
</dbReference>
<keyword evidence="4 9" id="KW-0689">Ribosomal protein</keyword>
<feature type="non-terminal residue" evidence="10">
    <location>
        <position position="397"/>
    </location>
</feature>
<dbReference type="InterPro" id="IPR000754">
    <property type="entry name" value="Ribosomal_uS9"/>
</dbReference>
<gene>
    <name evidence="10" type="ORF">BaRGS_00008712</name>
</gene>
<evidence type="ECO:0000313" key="11">
    <source>
        <dbReference type="Proteomes" id="UP001519460"/>
    </source>
</evidence>
<dbReference type="InterPro" id="IPR020574">
    <property type="entry name" value="Ribosomal_uS9_CS"/>
</dbReference>
<evidence type="ECO:0000256" key="1">
    <source>
        <dbReference type="ARBA" id="ARBA00004173"/>
    </source>
</evidence>
<dbReference type="Gene3D" id="3.30.230.10">
    <property type="match status" value="1"/>
</dbReference>
<comment type="caution">
    <text evidence="10">The sequence shown here is derived from an EMBL/GenBank/DDBJ whole genome shotgun (WGS) entry which is preliminary data.</text>
</comment>
<dbReference type="Proteomes" id="UP001519460">
    <property type="component" value="Unassembled WGS sequence"/>
</dbReference>
<dbReference type="NCBIfam" id="NF001099">
    <property type="entry name" value="PRK00132.1"/>
    <property type="match status" value="1"/>
</dbReference>
<evidence type="ECO:0000313" key="10">
    <source>
        <dbReference type="EMBL" id="KAK7500165.1"/>
    </source>
</evidence>
<keyword evidence="3" id="KW-0809">Transit peptide</keyword>
<keyword evidence="6 9" id="KW-0687">Ribonucleoprotein</keyword>
<dbReference type="PANTHER" id="PTHR21569:SF1">
    <property type="entry name" value="SMALL RIBOSOMAL SUBUNIT PROTEIN US9M"/>
    <property type="match status" value="1"/>
</dbReference>
<dbReference type="Pfam" id="PF00380">
    <property type="entry name" value="Ribosomal_S9"/>
    <property type="match status" value="1"/>
</dbReference>
<name>A0ABD0LL01_9CAEN</name>
<dbReference type="PROSITE" id="PS00360">
    <property type="entry name" value="RIBOSOMAL_S9"/>
    <property type="match status" value="1"/>
</dbReference>
<accession>A0ABD0LL01</accession>
<dbReference type="PANTHER" id="PTHR21569">
    <property type="entry name" value="RIBOSOMAL PROTEIN S9"/>
    <property type="match status" value="1"/>
</dbReference>